<proteinExistence type="inferred from homology"/>
<comment type="similarity">
    <text evidence="1">Belongs to the plant rapid alkalinization factor (RALF) family.</text>
</comment>
<reference evidence="6" key="2">
    <citation type="submission" date="2018-05" db="EMBL/GenBank/DDBJ databases">
        <title>OmerRS3 (Oryza meridionalis Reference Sequence Version 3).</title>
        <authorList>
            <person name="Zhang J."/>
            <person name="Kudrna D."/>
            <person name="Lee S."/>
            <person name="Talag J."/>
            <person name="Welchert J."/>
            <person name="Wing R.A."/>
        </authorList>
    </citation>
    <scope>NUCLEOTIDE SEQUENCE [LARGE SCALE GENOMIC DNA]</scope>
    <source>
        <strain evidence="6">cv. OR44</strain>
    </source>
</reference>
<dbReference type="HOGENOM" id="CLU_1878720_0_0_1"/>
<sequence length="136" mass="14211">MASSSSPGFSPPPVFSSPFPHLSSRSPPLPPSTILIPPPLPTSCAMAAAAAVRSVAISLFVVTLAVAAFAWSPSSLAGGASHHLRLEENGYLSFFAAMRRDSVPCTRKGASYYNCVPGAPPSPYNRSCEHITRCHG</sequence>
<dbReference type="PANTHER" id="PTHR33136:SF6">
    <property type="entry name" value="PROTEIN RALF-LIKE 34"/>
    <property type="match status" value="1"/>
</dbReference>
<evidence type="ECO:0000313" key="6">
    <source>
        <dbReference type="EnsemblPlants" id="OMERI12G10630.1"/>
    </source>
</evidence>
<dbReference type="GO" id="GO:0005179">
    <property type="term" value="F:hormone activity"/>
    <property type="evidence" value="ECO:0007669"/>
    <property type="project" value="UniProtKB-KW"/>
</dbReference>
<keyword evidence="3" id="KW-0732">Signal</keyword>
<evidence type="ECO:0000256" key="5">
    <source>
        <dbReference type="SAM" id="Phobius"/>
    </source>
</evidence>
<dbReference type="PANTHER" id="PTHR33136">
    <property type="entry name" value="RAPID ALKALINIZATION FACTOR-LIKE"/>
    <property type="match status" value="1"/>
</dbReference>
<accession>A0A0E0FCZ5</accession>
<dbReference type="Proteomes" id="UP000008021">
    <property type="component" value="Chromosome 12"/>
</dbReference>
<dbReference type="EnsemblPlants" id="OMERI12G10630.1">
    <property type="protein sequence ID" value="OMERI12G10630.1"/>
    <property type="gene ID" value="OMERI12G10630"/>
</dbReference>
<dbReference type="AlphaFoldDB" id="A0A0E0FCZ5"/>
<evidence type="ECO:0000256" key="1">
    <source>
        <dbReference type="ARBA" id="ARBA00009178"/>
    </source>
</evidence>
<dbReference type="Pfam" id="PF05498">
    <property type="entry name" value="RALF"/>
    <property type="match status" value="1"/>
</dbReference>
<evidence type="ECO:0000313" key="7">
    <source>
        <dbReference type="Proteomes" id="UP000008021"/>
    </source>
</evidence>
<reference evidence="6" key="1">
    <citation type="submission" date="2015-04" db="UniProtKB">
        <authorList>
            <consortium name="EnsemblPlants"/>
        </authorList>
    </citation>
    <scope>IDENTIFICATION</scope>
</reference>
<organism evidence="6">
    <name type="scientific">Oryza meridionalis</name>
    <dbReference type="NCBI Taxonomy" id="40149"/>
    <lineage>
        <taxon>Eukaryota</taxon>
        <taxon>Viridiplantae</taxon>
        <taxon>Streptophyta</taxon>
        <taxon>Embryophyta</taxon>
        <taxon>Tracheophyta</taxon>
        <taxon>Spermatophyta</taxon>
        <taxon>Magnoliopsida</taxon>
        <taxon>Liliopsida</taxon>
        <taxon>Poales</taxon>
        <taxon>Poaceae</taxon>
        <taxon>BOP clade</taxon>
        <taxon>Oryzoideae</taxon>
        <taxon>Oryzeae</taxon>
        <taxon>Oryzinae</taxon>
        <taxon>Oryza</taxon>
    </lineage>
</organism>
<dbReference type="Gramene" id="OMERI12G10630.1">
    <property type="protein sequence ID" value="OMERI12G10630.1"/>
    <property type="gene ID" value="OMERI12G10630"/>
</dbReference>
<name>A0A0E0FCZ5_9ORYZ</name>
<keyword evidence="2" id="KW-0372">Hormone</keyword>
<feature type="transmembrane region" description="Helical" evidence="5">
    <location>
        <begin position="45"/>
        <end position="71"/>
    </location>
</feature>
<dbReference type="InterPro" id="IPR008801">
    <property type="entry name" value="RALF"/>
</dbReference>
<evidence type="ECO:0000256" key="2">
    <source>
        <dbReference type="ARBA" id="ARBA00022702"/>
    </source>
</evidence>
<dbReference type="GO" id="GO:0019722">
    <property type="term" value="P:calcium-mediated signaling"/>
    <property type="evidence" value="ECO:0007669"/>
    <property type="project" value="TreeGrafter"/>
</dbReference>
<dbReference type="GO" id="GO:0009506">
    <property type="term" value="C:plasmodesma"/>
    <property type="evidence" value="ECO:0007669"/>
    <property type="project" value="TreeGrafter"/>
</dbReference>
<evidence type="ECO:0000256" key="4">
    <source>
        <dbReference type="ARBA" id="ARBA00023157"/>
    </source>
</evidence>
<evidence type="ECO:0000256" key="3">
    <source>
        <dbReference type="ARBA" id="ARBA00022729"/>
    </source>
</evidence>
<keyword evidence="7" id="KW-1185">Reference proteome</keyword>
<keyword evidence="5" id="KW-0812">Transmembrane</keyword>
<dbReference type="STRING" id="40149.A0A0E0FCZ5"/>
<keyword evidence="5" id="KW-0472">Membrane</keyword>
<keyword evidence="4" id="KW-1015">Disulfide bond</keyword>
<keyword evidence="5" id="KW-1133">Transmembrane helix</keyword>
<protein>
    <submittedName>
        <fullName evidence="6">Uncharacterized protein</fullName>
    </submittedName>
</protein>